<gene>
    <name evidence="1" type="ORF">CSKR_104553</name>
</gene>
<dbReference type="EMBL" id="NIRI02000056">
    <property type="protein sequence ID" value="KAG5444362.1"/>
    <property type="molecule type" value="Genomic_DNA"/>
</dbReference>
<protein>
    <submittedName>
        <fullName evidence="1">Uncharacterized protein</fullName>
    </submittedName>
</protein>
<proteinExistence type="predicted"/>
<dbReference type="Proteomes" id="UP000286415">
    <property type="component" value="Unassembled WGS sequence"/>
</dbReference>
<dbReference type="InParanoid" id="A0A3R7JH90"/>
<organism evidence="1 2">
    <name type="scientific">Clonorchis sinensis</name>
    <name type="common">Chinese liver fluke</name>
    <dbReference type="NCBI Taxonomy" id="79923"/>
    <lineage>
        <taxon>Eukaryota</taxon>
        <taxon>Metazoa</taxon>
        <taxon>Spiralia</taxon>
        <taxon>Lophotrochozoa</taxon>
        <taxon>Platyhelminthes</taxon>
        <taxon>Trematoda</taxon>
        <taxon>Digenea</taxon>
        <taxon>Opisthorchiida</taxon>
        <taxon>Opisthorchiata</taxon>
        <taxon>Opisthorchiidae</taxon>
        <taxon>Clonorchis</taxon>
    </lineage>
</organism>
<sequence length="180" mass="19487">MSLFVVAGDGPGGRKGTVKSRKGLVMGVPSNWVWQCRAIIALPYFGFWTALLGMAVTRHHFTDILRVLNSPVTEGIFAVIGLGCGVLRAAGYFGKLLIATACCNYTQSAISENEKHFLKALTDDKTSPWPVTGCTCVVMQADKDSQLGKLPTPAYFQLQPARCRAAATLIFRNGYRLITG</sequence>
<comment type="caution">
    <text evidence="1">The sequence shown here is derived from an EMBL/GenBank/DDBJ whole genome shotgun (WGS) entry which is preliminary data.</text>
</comment>
<reference evidence="1 2" key="2">
    <citation type="journal article" date="2021" name="Genomics">
        <title>High-quality reference genome for Clonorchis sinensis.</title>
        <authorList>
            <person name="Young N.D."/>
            <person name="Stroehlein A.J."/>
            <person name="Kinkar L."/>
            <person name="Wang T."/>
            <person name="Sohn W.M."/>
            <person name="Chang B.C.H."/>
            <person name="Kaur P."/>
            <person name="Weisz D."/>
            <person name="Dudchenko O."/>
            <person name="Aiden E.L."/>
            <person name="Korhonen P.K."/>
            <person name="Gasser R.B."/>
        </authorList>
    </citation>
    <scope>NUCLEOTIDE SEQUENCE [LARGE SCALE GENOMIC DNA]</scope>
    <source>
        <strain evidence="1">Cs-k2</strain>
    </source>
</reference>
<accession>A0A3R7JH90</accession>
<dbReference type="AlphaFoldDB" id="A0A3R7JH90"/>
<evidence type="ECO:0000313" key="2">
    <source>
        <dbReference type="Proteomes" id="UP000286415"/>
    </source>
</evidence>
<name>A0A3R7JH90_CLOSI</name>
<evidence type="ECO:0000313" key="1">
    <source>
        <dbReference type="EMBL" id="KAG5444362.1"/>
    </source>
</evidence>
<reference evidence="1 2" key="1">
    <citation type="journal article" date="2018" name="Biotechnol. Adv.">
        <title>Improved genomic resources and new bioinformatic workflow for the carcinogenic parasite Clonorchis sinensis: Biotechnological implications.</title>
        <authorList>
            <person name="Wang D."/>
            <person name="Korhonen P.K."/>
            <person name="Gasser R.B."/>
            <person name="Young N.D."/>
        </authorList>
    </citation>
    <scope>NUCLEOTIDE SEQUENCE [LARGE SCALE GENOMIC DNA]</scope>
    <source>
        <strain evidence="1">Cs-k2</strain>
    </source>
</reference>
<keyword evidence="2" id="KW-1185">Reference proteome</keyword>